<evidence type="ECO:0000313" key="12">
    <source>
        <dbReference type="Proteomes" id="UP000034075"/>
    </source>
</evidence>
<feature type="transmembrane region" description="Helical" evidence="9">
    <location>
        <begin position="21"/>
        <end position="42"/>
    </location>
</feature>
<dbReference type="HAMAP" id="MF_01465">
    <property type="entry name" value="SecY"/>
    <property type="match status" value="1"/>
</dbReference>
<dbReference type="PIRSF" id="PIRSF004557">
    <property type="entry name" value="SecY"/>
    <property type="match status" value="1"/>
</dbReference>
<evidence type="ECO:0000256" key="8">
    <source>
        <dbReference type="ARBA" id="ARBA00023136"/>
    </source>
</evidence>
<dbReference type="GO" id="GO:0043952">
    <property type="term" value="P:protein transport by the Sec complex"/>
    <property type="evidence" value="ECO:0007669"/>
    <property type="project" value="UniProtKB-UniRule"/>
</dbReference>
<dbReference type="NCBIfam" id="TIGR00967">
    <property type="entry name" value="3a0501s007"/>
    <property type="match status" value="1"/>
</dbReference>
<evidence type="ECO:0000256" key="9">
    <source>
        <dbReference type="HAMAP-Rule" id="MF_01465"/>
    </source>
</evidence>
<evidence type="ECO:0000256" key="4">
    <source>
        <dbReference type="ARBA" id="ARBA00022692"/>
    </source>
</evidence>
<keyword evidence="8 9" id="KW-0472">Membrane</keyword>
<feature type="transmembrane region" description="Helical" evidence="9">
    <location>
        <begin position="208"/>
        <end position="227"/>
    </location>
</feature>
<dbReference type="EMBL" id="LBSF01000050">
    <property type="protein sequence ID" value="KKQ10914.1"/>
    <property type="molecule type" value="Genomic_DNA"/>
</dbReference>
<dbReference type="PRINTS" id="PR00303">
    <property type="entry name" value="SECYTRNLCASE"/>
</dbReference>
<comment type="function">
    <text evidence="9">The central subunit of the protein translocation channel SecYEG. Consists of two halves formed by TMs 1-5 and 6-10. These two domains form a lateral gate at the front which open onto the bilayer between TMs 2 and 7, and are clamped together by SecE at the back. The channel is closed by both a pore ring composed of hydrophobic SecY resides and a short helix (helix 2A) on the extracellular side of the membrane which forms a plug. The plug probably moves laterally to allow the channel to open. The ring and the pore may move independently.</text>
</comment>
<name>A0A0G0HFN7_9BACT</name>
<feature type="transmembrane region" description="Helical" evidence="9">
    <location>
        <begin position="141"/>
        <end position="166"/>
    </location>
</feature>
<organism evidence="11 12">
    <name type="scientific">candidate division WS6 bacterium GW2011_GWC2_36_7</name>
    <dbReference type="NCBI Taxonomy" id="1619091"/>
    <lineage>
        <taxon>Bacteria</taxon>
        <taxon>Candidatus Dojkabacteria</taxon>
    </lineage>
</organism>
<comment type="caution">
    <text evidence="11">The sequence shown here is derived from an EMBL/GenBank/DDBJ whole genome shotgun (WGS) entry which is preliminary data.</text>
</comment>
<evidence type="ECO:0000256" key="2">
    <source>
        <dbReference type="ARBA" id="ARBA00005751"/>
    </source>
</evidence>
<dbReference type="Gene3D" id="1.10.3370.10">
    <property type="entry name" value="SecY subunit domain"/>
    <property type="match status" value="1"/>
</dbReference>
<accession>A0A0G0HFN7</accession>
<dbReference type="AlphaFoldDB" id="A0A0G0HFN7"/>
<keyword evidence="7 9" id="KW-0811">Translocation</keyword>
<sequence length="421" mass="46001">MTNLKEKILSIFRTKEIRNKIIFSLFILFAYRVLSAIPVSGIPAEALVQLFQGTQLGDVLSTVSGGVLESASLVAIGLTPYINASIIFQLLGTVIPKLAELRKEGADGRRKISMYTRIATVPLAILQSFVIYSTLRGFGLIGTLGTLELVAMSAALTGGSLIMMWFSELISENGVGGGSSYLIMLGILSGIPGTVRSNFITMDPTQKILFFVVAIVLVVSTIIITQAERRVPIQYSRRVREGGAMDSYIPIKLTQSGVMPVIFAMSLLSFPQLIAKFVVSKNYSEGLTTFANNVQTWLANTYIYESMVFIFIIAFALFYLTVVFNTDELAENLQKQGAFIQGVRPGNTTSDYLKSTALKLTVVGALFLALVSVLPSFMIHFGLITASVITGTGLLIVIGVILDMKRQVESMMVVRRYDKYL</sequence>
<protein>
    <recommendedName>
        <fullName evidence="9">Protein translocase subunit SecY</fullName>
    </recommendedName>
</protein>
<dbReference type="Pfam" id="PF00344">
    <property type="entry name" value="SecY"/>
    <property type="match status" value="1"/>
</dbReference>
<reference evidence="11" key="1">
    <citation type="journal article" date="2015" name="Nature">
        <title>rRNA introns, odd ribosomes, and small enigmatic genomes across a large radiation of phyla.</title>
        <authorList>
            <person name="Brown C.T."/>
            <person name="Hug L.A."/>
            <person name="Thomas B.C."/>
            <person name="Sharon I."/>
            <person name="Castelle C.J."/>
            <person name="Singh A."/>
            <person name="Wilkins M.J."/>
            <person name="Williams K.H."/>
            <person name="Banfield J.F."/>
        </authorList>
    </citation>
    <scope>NUCLEOTIDE SEQUENCE [LARGE SCALE GENOMIC DNA]</scope>
</reference>
<evidence type="ECO:0000256" key="7">
    <source>
        <dbReference type="ARBA" id="ARBA00023010"/>
    </source>
</evidence>
<evidence type="ECO:0000256" key="1">
    <source>
        <dbReference type="ARBA" id="ARBA00004141"/>
    </source>
</evidence>
<feature type="transmembrane region" description="Helical" evidence="9">
    <location>
        <begin position="248"/>
        <end position="270"/>
    </location>
</feature>
<dbReference type="GO" id="GO:0005886">
    <property type="term" value="C:plasma membrane"/>
    <property type="evidence" value="ECO:0007669"/>
    <property type="project" value="UniProtKB-SubCell"/>
</dbReference>
<evidence type="ECO:0000256" key="10">
    <source>
        <dbReference type="RuleBase" id="RU004349"/>
    </source>
</evidence>
<feature type="transmembrane region" description="Helical" evidence="9">
    <location>
        <begin position="115"/>
        <end position="135"/>
    </location>
</feature>
<keyword evidence="4 9" id="KW-0812">Transmembrane</keyword>
<evidence type="ECO:0000256" key="3">
    <source>
        <dbReference type="ARBA" id="ARBA00022448"/>
    </source>
</evidence>
<dbReference type="PATRIC" id="fig|1619091.4.peg.564"/>
<gene>
    <name evidence="9" type="primary">secY</name>
    <name evidence="11" type="ORF">US24_C0050G0004</name>
</gene>
<evidence type="ECO:0000256" key="6">
    <source>
        <dbReference type="ARBA" id="ARBA00022989"/>
    </source>
</evidence>
<feature type="transmembrane region" description="Helical" evidence="9">
    <location>
        <begin position="383"/>
        <end position="402"/>
    </location>
</feature>
<dbReference type="GO" id="GO:0006605">
    <property type="term" value="P:protein targeting"/>
    <property type="evidence" value="ECO:0007669"/>
    <property type="project" value="UniProtKB-UniRule"/>
</dbReference>
<dbReference type="InterPro" id="IPR023201">
    <property type="entry name" value="SecY_dom_sf"/>
</dbReference>
<comment type="subunit">
    <text evidence="9">Component of the Sec protein translocase complex. Heterotrimer consisting of SecY, SecE and SecG subunits. The heterotrimers can form oligomers, although 1 heterotrimer is thought to be able to translocate proteins. Interacts with the ribosome. Interacts with SecDF, and other proteins may be involved. Interacts with SecA.</text>
</comment>
<dbReference type="InterPro" id="IPR030659">
    <property type="entry name" value="SecY_CS"/>
</dbReference>
<feature type="transmembrane region" description="Helical" evidence="9">
    <location>
        <begin position="357"/>
        <end position="377"/>
    </location>
</feature>
<dbReference type="Proteomes" id="UP000034075">
    <property type="component" value="Unassembled WGS sequence"/>
</dbReference>
<dbReference type="InterPro" id="IPR002208">
    <property type="entry name" value="SecY/SEC61-alpha"/>
</dbReference>
<dbReference type="InterPro" id="IPR026593">
    <property type="entry name" value="SecY"/>
</dbReference>
<proteinExistence type="inferred from homology"/>
<dbReference type="PANTHER" id="PTHR10906">
    <property type="entry name" value="SECY/SEC61-ALPHA FAMILY MEMBER"/>
    <property type="match status" value="1"/>
</dbReference>
<feature type="transmembrane region" description="Helical" evidence="9">
    <location>
        <begin position="302"/>
        <end position="324"/>
    </location>
</feature>
<feature type="transmembrane region" description="Helical" evidence="9">
    <location>
        <begin position="73"/>
        <end position="95"/>
    </location>
</feature>
<keyword evidence="3 9" id="KW-0813">Transport</keyword>
<keyword evidence="9" id="KW-1003">Cell membrane</keyword>
<feature type="transmembrane region" description="Helical" evidence="9">
    <location>
        <begin position="178"/>
        <end position="196"/>
    </location>
</feature>
<keyword evidence="6 9" id="KW-1133">Transmembrane helix</keyword>
<comment type="similarity">
    <text evidence="2 9 10">Belongs to the SecY/SEC61-alpha family.</text>
</comment>
<dbReference type="SUPFAM" id="SSF103491">
    <property type="entry name" value="Preprotein translocase SecY subunit"/>
    <property type="match status" value="1"/>
</dbReference>
<keyword evidence="5 9" id="KW-0653">Protein transport</keyword>
<evidence type="ECO:0000313" key="11">
    <source>
        <dbReference type="EMBL" id="KKQ10914.1"/>
    </source>
</evidence>
<evidence type="ECO:0000256" key="5">
    <source>
        <dbReference type="ARBA" id="ARBA00022927"/>
    </source>
</evidence>
<dbReference type="GO" id="GO:0065002">
    <property type="term" value="P:intracellular protein transmembrane transport"/>
    <property type="evidence" value="ECO:0007669"/>
    <property type="project" value="UniProtKB-UniRule"/>
</dbReference>
<comment type="subcellular location">
    <subcellularLocation>
        <location evidence="9">Cell membrane</location>
        <topology evidence="9">Multi-pass membrane protein</topology>
    </subcellularLocation>
    <subcellularLocation>
        <location evidence="1">Membrane</location>
        <topology evidence="1">Multi-pass membrane protein</topology>
    </subcellularLocation>
</comment>
<dbReference type="PROSITE" id="PS00755">
    <property type="entry name" value="SECY_1"/>
    <property type="match status" value="1"/>
</dbReference>